<feature type="compositionally biased region" description="Polar residues" evidence="1">
    <location>
        <begin position="42"/>
        <end position="56"/>
    </location>
</feature>
<accession>A0A061REN8</accession>
<protein>
    <recommendedName>
        <fullName evidence="3">STI1/HOP DP domain-containing protein</fullName>
    </recommendedName>
</protein>
<organism evidence="2">
    <name type="scientific">Tetraselmis sp. GSL018</name>
    <dbReference type="NCBI Taxonomy" id="582737"/>
    <lineage>
        <taxon>Eukaryota</taxon>
        <taxon>Viridiplantae</taxon>
        <taxon>Chlorophyta</taxon>
        <taxon>core chlorophytes</taxon>
        <taxon>Chlorodendrophyceae</taxon>
        <taxon>Chlorodendrales</taxon>
        <taxon>Chlorodendraceae</taxon>
        <taxon>Tetraselmis</taxon>
    </lineage>
</organism>
<evidence type="ECO:0008006" key="3">
    <source>
        <dbReference type="Google" id="ProtNLM"/>
    </source>
</evidence>
<gene>
    <name evidence="2" type="ORF">TSPGSL018_7514</name>
</gene>
<proteinExistence type="predicted"/>
<evidence type="ECO:0000313" key="2">
    <source>
        <dbReference type="EMBL" id="JAC68971.1"/>
    </source>
</evidence>
<name>A0A061REN8_9CHLO</name>
<sequence>MSESDEDIPPLNDIADQVEALQTLVSVDTPETLTEPKEHSRPPNQALTVPTATTHVISKRNQKKPTVSGGLRKGFFDASSASRPHRTVLPPKQPEEIPHLKWRPKASKSDTIPEFLQIPPGTDQEKLSQLKDRLVSTLKPTPDTVNELLHNQDLLAGFDDPVVMEAVNEVAKDPQSIKKYANNAKVRRFYEAMGIFVGEKLERQAMSGS</sequence>
<dbReference type="EMBL" id="GBEZ01017358">
    <property type="protein sequence ID" value="JAC68971.1"/>
    <property type="molecule type" value="Transcribed_RNA"/>
</dbReference>
<feature type="region of interest" description="Disordered" evidence="1">
    <location>
        <begin position="28"/>
        <end position="96"/>
    </location>
</feature>
<reference evidence="2" key="1">
    <citation type="submission" date="2014-05" db="EMBL/GenBank/DDBJ databases">
        <title>The transcriptome of the halophilic microalga Tetraselmis sp. GSL018 isolated from the Great Salt Lake, Utah.</title>
        <authorList>
            <person name="Jinkerson R.E."/>
            <person name="D'Adamo S."/>
            <person name="Posewitz M.C."/>
        </authorList>
    </citation>
    <scope>NUCLEOTIDE SEQUENCE</scope>
    <source>
        <strain evidence="2">GSL018</strain>
    </source>
</reference>
<dbReference type="AlphaFoldDB" id="A0A061REN8"/>
<dbReference type="Gene3D" id="1.10.260.100">
    <property type="match status" value="1"/>
</dbReference>
<evidence type="ECO:0000256" key="1">
    <source>
        <dbReference type="SAM" id="MobiDB-lite"/>
    </source>
</evidence>